<feature type="region of interest" description="Disordered" evidence="1">
    <location>
        <begin position="1"/>
        <end position="42"/>
    </location>
</feature>
<proteinExistence type="predicted"/>
<dbReference type="EMBL" id="BAABDQ010000025">
    <property type="protein sequence ID" value="GAA3590319.1"/>
    <property type="molecule type" value="Genomic_DNA"/>
</dbReference>
<name>A0ABP6YSS6_9ACTN</name>
<gene>
    <name evidence="2" type="ORF">GCM10022419_086150</name>
</gene>
<organism evidence="2 3">
    <name type="scientific">Nonomuraea rosea</name>
    <dbReference type="NCBI Taxonomy" id="638574"/>
    <lineage>
        <taxon>Bacteria</taxon>
        <taxon>Bacillati</taxon>
        <taxon>Actinomycetota</taxon>
        <taxon>Actinomycetes</taxon>
        <taxon>Streptosporangiales</taxon>
        <taxon>Streptosporangiaceae</taxon>
        <taxon>Nonomuraea</taxon>
    </lineage>
</organism>
<reference evidence="3" key="1">
    <citation type="journal article" date="2019" name="Int. J. Syst. Evol. Microbiol.">
        <title>The Global Catalogue of Microorganisms (GCM) 10K type strain sequencing project: providing services to taxonomists for standard genome sequencing and annotation.</title>
        <authorList>
            <consortium name="The Broad Institute Genomics Platform"/>
            <consortium name="The Broad Institute Genome Sequencing Center for Infectious Disease"/>
            <person name="Wu L."/>
            <person name="Ma J."/>
        </authorList>
    </citation>
    <scope>NUCLEOTIDE SEQUENCE [LARGE SCALE GENOMIC DNA]</scope>
    <source>
        <strain evidence="3">JCM 17326</strain>
    </source>
</reference>
<evidence type="ECO:0000256" key="1">
    <source>
        <dbReference type="SAM" id="MobiDB-lite"/>
    </source>
</evidence>
<protein>
    <submittedName>
        <fullName evidence="2">Uncharacterized protein</fullName>
    </submittedName>
</protein>
<evidence type="ECO:0000313" key="2">
    <source>
        <dbReference type="EMBL" id="GAA3590319.1"/>
    </source>
</evidence>
<accession>A0ABP6YSS6</accession>
<sequence length="79" mass="8677">MITGHEQSSRPGSTQHLPPLVIAQAPARWKPPNHDEGTRGHGMHALRHDYASVLRDAAESVMVPAEYLGQHSRWSDGST</sequence>
<feature type="compositionally biased region" description="Polar residues" evidence="1">
    <location>
        <begin position="1"/>
        <end position="16"/>
    </location>
</feature>
<comment type="caution">
    <text evidence="2">The sequence shown here is derived from an EMBL/GenBank/DDBJ whole genome shotgun (WGS) entry which is preliminary data.</text>
</comment>
<keyword evidence="3" id="KW-1185">Reference proteome</keyword>
<evidence type="ECO:0000313" key="3">
    <source>
        <dbReference type="Proteomes" id="UP001500630"/>
    </source>
</evidence>
<dbReference type="Proteomes" id="UP001500630">
    <property type="component" value="Unassembled WGS sequence"/>
</dbReference>